<evidence type="ECO:0000256" key="4">
    <source>
        <dbReference type="HAMAP-Rule" id="MF_01930"/>
    </source>
</evidence>
<evidence type="ECO:0000313" key="6">
    <source>
        <dbReference type="EMBL" id="QLQ34089.1"/>
    </source>
</evidence>
<name>A0A7L6AY51_9GAMM</name>
<dbReference type="GO" id="GO:0006189">
    <property type="term" value="P:'de novo' IMP biosynthetic process"/>
    <property type="evidence" value="ECO:0007669"/>
    <property type="project" value="UniProtKB-UniRule"/>
</dbReference>
<dbReference type="GO" id="GO:0004644">
    <property type="term" value="F:phosphoribosylglycinamide formyltransferase activity"/>
    <property type="evidence" value="ECO:0007669"/>
    <property type="project" value="UniProtKB-UniRule"/>
</dbReference>
<dbReference type="CDD" id="cd08645">
    <property type="entry name" value="FMT_core_GART"/>
    <property type="match status" value="1"/>
</dbReference>
<feature type="binding site" evidence="4">
    <location>
        <position position="62"/>
    </location>
    <ligand>
        <name>(6R)-10-formyltetrahydrofolate</name>
        <dbReference type="ChEBI" id="CHEBI:195366"/>
    </ligand>
</feature>
<comment type="function">
    <text evidence="4">Catalyzes the transfer of a formyl group from 10-formyltetrahydrofolate to 5-phospho-ribosyl-glycinamide (GAR), producing 5-phospho-ribosyl-N-formylglycinamide (FGAR) and tetrahydrofolate.</text>
</comment>
<comment type="pathway">
    <text evidence="1 4">Purine metabolism; IMP biosynthesis via de novo pathway; N(2)-formyl-N(1)-(5-phospho-D-ribosyl)glycinamide from N(1)-(5-phospho-D-ribosyl)glycinamide (10-formyl THF route): step 1/1.</text>
</comment>
<sequence>MVVLISGNGGNLQAMIDAIRAGRLPARIAAVISNRTDAYGLQRAADAGIHAETLSHTTFDSREAFDRALQQRVDSFQPDLVVLAGFMRIFTADFVRHYAGRMLNIHPSLLPLYKGVHTHRRVLEDGANEHGVSVHFVTPELDGGSVIMQAKVPVLPSDTEETLAQRVHVQEHIIYPRVVKWFVEGRLKLENDQVMLDDNALTRPVQHLSE</sequence>
<dbReference type="KEGG" id="this:HZT40_04545"/>
<accession>A0A7L6AY51</accession>
<dbReference type="GO" id="GO:0005829">
    <property type="term" value="C:cytosol"/>
    <property type="evidence" value="ECO:0007669"/>
    <property type="project" value="TreeGrafter"/>
</dbReference>
<dbReference type="NCBIfam" id="TIGR00639">
    <property type="entry name" value="PurN"/>
    <property type="match status" value="1"/>
</dbReference>
<dbReference type="HAMAP" id="MF_01930">
    <property type="entry name" value="PurN"/>
    <property type="match status" value="1"/>
</dbReference>
<keyword evidence="7" id="KW-1185">Reference proteome</keyword>
<dbReference type="InterPro" id="IPR036477">
    <property type="entry name" value="Formyl_transf_N_sf"/>
</dbReference>
<feature type="site" description="Raises pKa of active site His" evidence="4">
    <location>
        <position position="142"/>
    </location>
</feature>
<dbReference type="EMBL" id="CP059265">
    <property type="protein sequence ID" value="QLQ34089.1"/>
    <property type="molecule type" value="Genomic_DNA"/>
</dbReference>
<dbReference type="EC" id="2.1.2.2" evidence="4"/>
<dbReference type="AlphaFoldDB" id="A0A7L6AY51"/>
<dbReference type="Proteomes" id="UP000510621">
    <property type="component" value="Chromosome"/>
</dbReference>
<comment type="similarity">
    <text evidence="4">Belongs to the GART family.</text>
</comment>
<dbReference type="InterPro" id="IPR002376">
    <property type="entry name" value="Formyl_transf_N"/>
</dbReference>
<dbReference type="Pfam" id="PF00551">
    <property type="entry name" value="Formyl_trans_N"/>
    <property type="match status" value="1"/>
</dbReference>
<dbReference type="UniPathway" id="UPA00074">
    <property type="reaction ID" value="UER00126"/>
</dbReference>
<keyword evidence="3 4" id="KW-0658">Purine biosynthesis</keyword>
<evidence type="ECO:0000256" key="3">
    <source>
        <dbReference type="ARBA" id="ARBA00022755"/>
    </source>
</evidence>
<comment type="catalytic activity">
    <reaction evidence="4">
        <text>N(1)-(5-phospho-beta-D-ribosyl)glycinamide + (6R)-10-formyltetrahydrofolate = N(2)-formyl-N(1)-(5-phospho-beta-D-ribosyl)glycinamide + (6S)-5,6,7,8-tetrahydrofolate + H(+)</text>
        <dbReference type="Rhea" id="RHEA:15053"/>
        <dbReference type="ChEBI" id="CHEBI:15378"/>
        <dbReference type="ChEBI" id="CHEBI:57453"/>
        <dbReference type="ChEBI" id="CHEBI:143788"/>
        <dbReference type="ChEBI" id="CHEBI:147286"/>
        <dbReference type="ChEBI" id="CHEBI:195366"/>
        <dbReference type="EC" id="2.1.2.2"/>
    </reaction>
</comment>
<feature type="active site" description="Proton donor" evidence="4">
    <location>
        <position position="106"/>
    </location>
</feature>
<dbReference type="InterPro" id="IPR004607">
    <property type="entry name" value="GART"/>
</dbReference>
<evidence type="ECO:0000259" key="5">
    <source>
        <dbReference type="Pfam" id="PF00551"/>
    </source>
</evidence>
<comment type="caution">
    <text evidence="4">Lacks conserved residue(s) required for the propagation of feature annotation.</text>
</comment>
<keyword evidence="2 4" id="KW-0808">Transferase</keyword>
<feature type="domain" description="Formyl transferase N-terminal" evidence="5">
    <location>
        <begin position="2"/>
        <end position="179"/>
    </location>
</feature>
<evidence type="ECO:0000313" key="7">
    <source>
        <dbReference type="Proteomes" id="UP000510621"/>
    </source>
</evidence>
<feature type="binding site" evidence="4">
    <location>
        <position position="104"/>
    </location>
    <ligand>
        <name>(6R)-10-formyltetrahydrofolate</name>
        <dbReference type="ChEBI" id="CHEBI:195366"/>
    </ligand>
</feature>
<organism evidence="6 7">
    <name type="scientific">Candidatus Thiothrix singaporensis</name>
    <dbReference type="NCBI Taxonomy" id="2799669"/>
    <lineage>
        <taxon>Bacteria</taxon>
        <taxon>Pseudomonadati</taxon>
        <taxon>Pseudomonadota</taxon>
        <taxon>Gammaproteobacteria</taxon>
        <taxon>Thiotrichales</taxon>
        <taxon>Thiotrichaceae</taxon>
        <taxon>Thiothrix</taxon>
    </lineage>
</organism>
<evidence type="ECO:0000256" key="2">
    <source>
        <dbReference type="ARBA" id="ARBA00022679"/>
    </source>
</evidence>
<gene>
    <name evidence="4 6" type="primary">purN</name>
    <name evidence="6" type="ORF">HZT40_04545</name>
</gene>
<evidence type="ECO:0000256" key="1">
    <source>
        <dbReference type="ARBA" id="ARBA00005054"/>
    </source>
</evidence>
<dbReference type="PANTHER" id="PTHR43369">
    <property type="entry name" value="PHOSPHORIBOSYLGLYCINAMIDE FORMYLTRANSFERASE"/>
    <property type="match status" value="1"/>
</dbReference>
<dbReference type="Gene3D" id="3.40.50.170">
    <property type="entry name" value="Formyl transferase, N-terminal domain"/>
    <property type="match status" value="1"/>
</dbReference>
<dbReference type="PANTHER" id="PTHR43369:SF2">
    <property type="entry name" value="PHOSPHORIBOSYLGLYCINAMIDE FORMYLTRANSFERASE"/>
    <property type="match status" value="1"/>
</dbReference>
<protein>
    <recommendedName>
        <fullName evidence="4">Phosphoribosylglycinamide formyltransferase</fullName>
        <ecNumber evidence="4">2.1.2.2</ecNumber>
    </recommendedName>
    <alternativeName>
        <fullName evidence="4">5'-phosphoribosylglycinamide transformylase</fullName>
    </alternativeName>
    <alternativeName>
        <fullName evidence="4">GAR transformylase</fullName>
        <shortName evidence="4">GART</shortName>
    </alternativeName>
</protein>
<dbReference type="SUPFAM" id="SSF53328">
    <property type="entry name" value="Formyltransferase"/>
    <property type="match status" value="1"/>
</dbReference>
<proteinExistence type="inferred from homology"/>
<reference evidence="6" key="1">
    <citation type="submission" date="2020-06" db="EMBL/GenBank/DDBJ databases">
        <title>Analysis procedures for assessing recovery of high quality, complete, closed genomes from Nanopore long read metagenome sequencing.</title>
        <authorList>
            <person name="Bessarab I."/>
            <person name="Arumugam K."/>
            <person name="Haryono M."/>
            <person name="Liu X."/>
            <person name="Roy S."/>
            <person name="Zuniga-Montanez R.E."/>
            <person name="Qiu G."/>
            <person name="Drautz-Moses D.I."/>
            <person name="Law Y.Y."/>
            <person name="Wuertz S."/>
            <person name="Lauro F.M."/>
            <person name="Huson D.H."/>
            <person name="Williams R.B."/>
        </authorList>
    </citation>
    <scope>NUCLEOTIDE SEQUENCE [LARGE SCALE GENOMIC DNA]</scope>
    <source>
        <strain evidence="6">SSD2</strain>
    </source>
</reference>